<evidence type="ECO:0000259" key="4">
    <source>
        <dbReference type="PROSITE" id="PS51194"/>
    </source>
</evidence>
<keyword evidence="5" id="KW-0347">Helicase</keyword>
<dbReference type="SMART" id="SM00487">
    <property type="entry name" value="DEXDc"/>
    <property type="match status" value="1"/>
</dbReference>
<dbReference type="GO" id="GO:0016787">
    <property type="term" value="F:hydrolase activity"/>
    <property type="evidence" value="ECO:0007669"/>
    <property type="project" value="UniProtKB-KW"/>
</dbReference>
<keyword evidence="3" id="KW-0067">ATP-binding</keyword>
<dbReference type="AlphaFoldDB" id="A0A833SVV7"/>
<dbReference type="Proteomes" id="UP000602510">
    <property type="component" value="Unassembled WGS sequence"/>
</dbReference>
<name>A0A833SVV7_PHYIN</name>
<dbReference type="PANTHER" id="PTHR45626:SF22">
    <property type="entry name" value="DNA REPAIR PROTEIN RAD5"/>
    <property type="match status" value="1"/>
</dbReference>
<sequence>MNSAMGRANKRKSITQVSIEAFVGSSPSKRVAEDVQFKVPFLPMSAPGEPTPAAFRDDMPLYEHQRRSLHRMLQVEARDEDVAKFNFGMLDYFSKGGALADAIGMGKTATMLALIAGEPRDYAAGANLLVAPSHLLSQWKHEVGKFVKDGEIDVVLGLRQYMELVENPAARANISNRMLVLVGVEEAVKSRNHYFQYGKLYPMEIGSTGKPLHVNPIALQEYEEAARFVHKAYCGPLWVTPLHLPQKPWRRVIFEEVQDLVLPGKSARDCFVQLTHKCLNVWLITATPFPGKAESIYANNQLLGFKRLRLLPHDPAFDEIKRKLYLRNCAQVKQQAITDKIKVDETYIPVKLHPKELLLYKIEQILAAKQSEYALFALGDVDVLAAGGKEGTADVVIDDDGPVAAKVPVSEMLWSEEYKPARQTCVHAGISDRILERERGGKQNGSKEMAAPTLIKIKSPNEVFRDEKYHLSRQLAVATKRKKEVEVMEAATRNTVAICRAIHSNAYATVKDCFDDMENSGLSAFFNGSGETDAGFRMLYKHYPYGDEMPEPTELLFYHHGEIADYILKYFSTMDKVEKLARAMESTLNERCPRARAVVEEQLKQVAECVELINSVKTGDDEVIAQMPAHGSKISAMVQYLSRLPTIKVVLFTMWDQALRVVDKALRLANISSAVFLQHQSSETKSAHVSSFHSGDIQVLILNSLTSASGINLQVASHLIFLDPVGYSPMQANTLEQQAIGRVLRMGQTNDLVTVVRLIAEDTVEATLYDDIHEATQKTIAADDSFFDGEREDAYVCADFATPVRRVVRMFAPAKDGAQIEDEEIQIEGSMSIEEAITHRIEQAEAEGEVFDLTEDVPMDFKQQLAAVREHDTHQLKKRRTRGNVNNEVFTAPVVPVSDGEVLVKNEPRSNLNQY</sequence>
<dbReference type="GO" id="GO:0005524">
    <property type="term" value="F:ATP binding"/>
    <property type="evidence" value="ECO:0007669"/>
    <property type="project" value="UniProtKB-KW"/>
</dbReference>
<dbReference type="SUPFAM" id="SSF52540">
    <property type="entry name" value="P-loop containing nucleoside triphosphate hydrolases"/>
    <property type="match status" value="2"/>
</dbReference>
<reference evidence="5" key="1">
    <citation type="submission" date="2020-04" db="EMBL/GenBank/DDBJ databases">
        <title>Hybrid Assembly of Korean Phytophthora infestans isolates.</title>
        <authorList>
            <person name="Prokchorchik M."/>
            <person name="Lee Y."/>
            <person name="Seo J."/>
            <person name="Cho J.-H."/>
            <person name="Park Y.-E."/>
            <person name="Jang D.-C."/>
            <person name="Im J.-S."/>
            <person name="Choi J.-G."/>
            <person name="Park H.-J."/>
            <person name="Lee G.-B."/>
            <person name="Lee Y.-G."/>
            <person name="Hong S.-Y."/>
            <person name="Cho K."/>
            <person name="Sohn K.H."/>
        </authorList>
    </citation>
    <scope>NUCLEOTIDE SEQUENCE</scope>
    <source>
        <strain evidence="5">KR_1_A1</strain>
        <strain evidence="6">KR_2_A2</strain>
    </source>
</reference>
<dbReference type="Proteomes" id="UP000704712">
    <property type="component" value="Unassembled WGS sequence"/>
</dbReference>
<dbReference type="InterPro" id="IPR027417">
    <property type="entry name" value="P-loop_NTPase"/>
</dbReference>
<dbReference type="InterPro" id="IPR050628">
    <property type="entry name" value="SNF2_RAD54_helicase_TF"/>
</dbReference>
<feature type="domain" description="Helicase C-terminal" evidence="4">
    <location>
        <begin position="636"/>
        <end position="794"/>
    </location>
</feature>
<evidence type="ECO:0000256" key="3">
    <source>
        <dbReference type="ARBA" id="ARBA00022840"/>
    </source>
</evidence>
<evidence type="ECO:0000313" key="6">
    <source>
        <dbReference type="EMBL" id="KAF4147866.1"/>
    </source>
</evidence>
<dbReference type="InterPro" id="IPR001650">
    <property type="entry name" value="Helicase_C-like"/>
</dbReference>
<proteinExistence type="predicted"/>
<dbReference type="GO" id="GO:0006281">
    <property type="term" value="P:DNA repair"/>
    <property type="evidence" value="ECO:0007669"/>
    <property type="project" value="TreeGrafter"/>
</dbReference>
<dbReference type="EMBL" id="WSZM01000165">
    <property type="protein sequence ID" value="KAF4039793.1"/>
    <property type="molecule type" value="Genomic_DNA"/>
</dbReference>
<dbReference type="Pfam" id="PF00271">
    <property type="entry name" value="Helicase_C"/>
    <property type="match status" value="1"/>
</dbReference>
<dbReference type="InterPro" id="IPR014001">
    <property type="entry name" value="Helicase_ATP-bd"/>
</dbReference>
<dbReference type="Gene3D" id="3.40.50.300">
    <property type="entry name" value="P-loop containing nucleotide triphosphate hydrolases"/>
    <property type="match status" value="2"/>
</dbReference>
<dbReference type="GO" id="GO:0008094">
    <property type="term" value="F:ATP-dependent activity, acting on DNA"/>
    <property type="evidence" value="ECO:0007669"/>
    <property type="project" value="TreeGrafter"/>
</dbReference>
<comment type="caution">
    <text evidence="5">The sequence shown here is derived from an EMBL/GenBank/DDBJ whole genome shotgun (WGS) entry which is preliminary data.</text>
</comment>
<keyword evidence="1" id="KW-0547">Nucleotide-binding</keyword>
<dbReference type="SMART" id="SM00490">
    <property type="entry name" value="HELICc"/>
    <property type="match status" value="1"/>
</dbReference>
<evidence type="ECO:0000313" key="5">
    <source>
        <dbReference type="EMBL" id="KAF4039793.1"/>
    </source>
</evidence>
<dbReference type="InterPro" id="IPR049730">
    <property type="entry name" value="SNF2/RAD54-like_C"/>
</dbReference>
<dbReference type="CDD" id="cd18793">
    <property type="entry name" value="SF2_C_SNF"/>
    <property type="match status" value="1"/>
</dbReference>
<dbReference type="EMBL" id="JAACNO010000397">
    <property type="protein sequence ID" value="KAF4147866.1"/>
    <property type="molecule type" value="Genomic_DNA"/>
</dbReference>
<accession>A0A833SVV7</accession>
<dbReference type="PROSITE" id="PS51194">
    <property type="entry name" value="HELICASE_CTER"/>
    <property type="match status" value="1"/>
</dbReference>
<protein>
    <submittedName>
        <fullName evidence="5">Helicase conserved C-terminal domain</fullName>
    </submittedName>
</protein>
<keyword evidence="7" id="KW-1185">Reference proteome</keyword>
<keyword evidence="2" id="KW-0378">Hydrolase</keyword>
<dbReference type="GO" id="GO:0005634">
    <property type="term" value="C:nucleus"/>
    <property type="evidence" value="ECO:0007669"/>
    <property type="project" value="TreeGrafter"/>
</dbReference>
<dbReference type="Pfam" id="PF00176">
    <property type="entry name" value="SNF2-rel_dom"/>
    <property type="match status" value="1"/>
</dbReference>
<evidence type="ECO:0000256" key="2">
    <source>
        <dbReference type="ARBA" id="ARBA00022801"/>
    </source>
</evidence>
<evidence type="ECO:0000256" key="1">
    <source>
        <dbReference type="ARBA" id="ARBA00022741"/>
    </source>
</evidence>
<gene>
    <name evidence="5" type="ORF">GN244_ATG08007</name>
    <name evidence="6" type="ORF">GN958_ATG02932</name>
</gene>
<dbReference type="GO" id="GO:0004386">
    <property type="term" value="F:helicase activity"/>
    <property type="evidence" value="ECO:0007669"/>
    <property type="project" value="UniProtKB-KW"/>
</dbReference>
<organism evidence="5 7">
    <name type="scientific">Phytophthora infestans</name>
    <name type="common">Potato late blight agent</name>
    <name type="synonym">Botrytis infestans</name>
    <dbReference type="NCBI Taxonomy" id="4787"/>
    <lineage>
        <taxon>Eukaryota</taxon>
        <taxon>Sar</taxon>
        <taxon>Stramenopiles</taxon>
        <taxon>Oomycota</taxon>
        <taxon>Peronosporomycetes</taxon>
        <taxon>Peronosporales</taxon>
        <taxon>Peronosporaceae</taxon>
        <taxon>Phytophthora</taxon>
    </lineage>
</organism>
<evidence type="ECO:0000313" key="7">
    <source>
        <dbReference type="Proteomes" id="UP000602510"/>
    </source>
</evidence>
<dbReference type="PANTHER" id="PTHR45626">
    <property type="entry name" value="TRANSCRIPTION TERMINATION FACTOR 2-RELATED"/>
    <property type="match status" value="1"/>
</dbReference>
<dbReference type="InterPro" id="IPR000330">
    <property type="entry name" value="SNF2_N"/>
</dbReference>